<keyword evidence="5" id="KW-0028">Amino-acid biosynthesis</keyword>
<feature type="transmembrane region" description="Helical" evidence="10">
    <location>
        <begin position="145"/>
        <end position="175"/>
    </location>
</feature>
<gene>
    <name evidence="11" type="ORF">ACFFGA_02175</name>
</gene>
<feature type="transmembrane region" description="Helical" evidence="10">
    <location>
        <begin position="69"/>
        <end position="90"/>
    </location>
</feature>
<keyword evidence="7 10" id="KW-1133">Transmembrane helix</keyword>
<evidence type="ECO:0000256" key="9">
    <source>
        <dbReference type="ARBA" id="ARBA00023136"/>
    </source>
</evidence>
<proteinExistence type="predicted"/>
<dbReference type="InterPro" id="IPR059112">
    <property type="entry name" value="CysZ/EI24"/>
</dbReference>
<keyword evidence="3" id="KW-1003">Cell membrane</keyword>
<organism evidence="11 12">
    <name type="scientific">Winogradskyella pulchriflava</name>
    <dbReference type="NCBI Taxonomy" id="1110688"/>
    <lineage>
        <taxon>Bacteria</taxon>
        <taxon>Pseudomonadati</taxon>
        <taxon>Bacteroidota</taxon>
        <taxon>Flavobacteriia</taxon>
        <taxon>Flavobacteriales</taxon>
        <taxon>Flavobacteriaceae</taxon>
        <taxon>Winogradskyella</taxon>
    </lineage>
</organism>
<dbReference type="Pfam" id="PF07264">
    <property type="entry name" value="EI24"/>
    <property type="match status" value="1"/>
</dbReference>
<sequence length="263" mass="29667">MIKNILKGLQAYTGAFALISKLKLWKYFAIPIAISVITAAIIFISAYGLSDKIGRFIANIWPWDWGSETFTTISTFIGAIIVIAIGLILYKHIIMAFSAPFMSPVSEKIEAHLTGIDKHHHRNTTFQEQLWRGIRINIRNLGKELLITLPILLLKFIPVINIFSTALLFLVQAYYAGFGNMDYTLERHFKYRESIQFVRRYRGVAIGNGIVFMLFLLIPVVGVILVLPMSVTASSLNTVQLLKDENRLNKDLSGFENLTGLNS</sequence>
<accession>A0ABV6Q4Z8</accession>
<dbReference type="PANTHER" id="PTHR37468:SF1">
    <property type="entry name" value="SULFATE TRANSPORTER CYSZ"/>
    <property type="match status" value="1"/>
</dbReference>
<keyword evidence="2" id="KW-0813">Transport</keyword>
<evidence type="ECO:0000256" key="7">
    <source>
        <dbReference type="ARBA" id="ARBA00022989"/>
    </source>
</evidence>
<dbReference type="PANTHER" id="PTHR37468">
    <property type="entry name" value="SULFATE TRANSPORTER CYSZ"/>
    <property type="match status" value="1"/>
</dbReference>
<evidence type="ECO:0000256" key="8">
    <source>
        <dbReference type="ARBA" id="ARBA00023032"/>
    </source>
</evidence>
<evidence type="ECO:0000256" key="6">
    <source>
        <dbReference type="ARBA" id="ARBA00022692"/>
    </source>
</evidence>
<keyword evidence="4" id="KW-0997">Cell inner membrane</keyword>
<evidence type="ECO:0000313" key="12">
    <source>
        <dbReference type="Proteomes" id="UP001589832"/>
    </source>
</evidence>
<dbReference type="EMBL" id="JBHLTQ010000001">
    <property type="protein sequence ID" value="MFC0603343.1"/>
    <property type="molecule type" value="Genomic_DNA"/>
</dbReference>
<evidence type="ECO:0000256" key="2">
    <source>
        <dbReference type="ARBA" id="ARBA00022448"/>
    </source>
</evidence>
<comment type="subcellular location">
    <subcellularLocation>
        <location evidence="1">Membrane</location>
        <topology evidence="1">Multi-pass membrane protein</topology>
    </subcellularLocation>
</comment>
<name>A0ABV6Q4Z8_9FLAO</name>
<evidence type="ECO:0000313" key="11">
    <source>
        <dbReference type="EMBL" id="MFC0603343.1"/>
    </source>
</evidence>
<dbReference type="RefSeq" id="WP_386058992.1">
    <property type="nucleotide sequence ID" value="NZ_JBHLTQ010000001.1"/>
</dbReference>
<protein>
    <submittedName>
        <fullName evidence="11">EI24 domain-containing protein</fullName>
    </submittedName>
</protein>
<dbReference type="Proteomes" id="UP001589832">
    <property type="component" value="Unassembled WGS sequence"/>
</dbReference>
<comment type="caution">
    <text evidence="11">The sequence shown here is derived from an EMBL/GenBank/DDBJ whole genome shotgun (WGS) entry which is preliminary data.</text>
</comment>
<feature type="transmembrane region" description="Helical" evidence="10">
    <location>
        <begin position="205"/>
        <end position="227"/>
    </location>
</feature>
<keyword evidence="12" id="KW-1185">Reference proteome</keyword>
<dbReference type="InterPro" id="IPR050480">
    <property type="entry name" value="CysZ-like"/>
</dbReference>
<evidence type="ECO:0000256" key="4">
    <source>
        <dbReference type="ARBA" id="ARBA00022519"/>
    </source>
</evidence>
<evidence type="ECO:0000256" key="3">
    <source>
        <dbReference type="ARBA" id="ARBA00022475"/>
    </source>
</evidence>
<keyword evidence="6 10" id="KW-0812">Transmembrane</keyword>
<reference evidence="11 12" key="1">
    <citation type="submission" date="2024-09" db="EMBL/GenBank/DDBJ databases">
        <authorList>
            <person name="Sun Q."/>
            <person name="Mori K."/>
        </authorList>
    </citation>
    <scope>NUCLEOTIDE SEQUENCE [LARGE SCALE GENOMIC DNA]</scope>
    <source>
        <strain evidence="11 12">NCAIM B.02481</strain>
    </source>
</reference>
<evidence type="ECO:0000256" key="1">
    <source>
        <dbReference type="ARBA" id="ARBA00004141"/>
    </source>
</evidence>
<feature type="transmembrane region" description="Helical" evidence="10">
    <location>
        <begin position="27"/>
        <end position="49"/>
    </location>
</feature>
<keyword evidence="8" id="KW-0764">Sulfate transport</keyword>
<keyword evidence="9 10" id="KW-0472">Membrane</keyword>
<evidence type="ECO:0000256" key="10">
    <source>
        <dbReference type="SAM" id="Phobius"/>
    </source>
</evidence>
<evidence type="ECO:0000256" key="5">
    <source>
        <dbReference type="ARBA" id="ARBA00022605"/>
    </source>
</evidence>